<feature type="transmembrane region" description="Helical" evidence="13">
    <location>
        <begin position="961"/>
        <end position="980"/>
    </location>
</feature>
<comment type="subcellular location">
    <subcellularLocation>
        <location evidence="1">Endoplasmic reticulum membrane</location>
        <topology evidence="1">Multi-pass membrane protein</topology>
    </subcellularLocation>
</comment>
<evidence type="ECO:0000256" key="6">
    <source>
        <dbReference type="ARBA" id="ARBA00022692"/>
    </source>
</evidence>
<feature type="transmembrane region" description="Helical" evidence="13">
    <location>
        <begin position="920"/>
        <end position="941"/>
    </location>
</feature>
<evidence type="ECO:0000256" key="10">
    <source>
        <dbReference type="ARBA" id="ARBA00023180"/>
    </source>
</evidence>
<dbReference type="InterPro" id="IPR037675">
    <property type="entry name" value="PIG-O_N"/>
</dbReference>
<dbReference type="STRING" id="669874.A0A1E4U039"/>
<dbReference type="Proteomes" id="UP000094236">
    <property type="component" value="Unassembled WGS sequence"/>
</dbReference>
<sequence length="988" mass="112214">MDSVLRQRILKQVGDRLNIRAKKLNNSHWSYVKVLILFIILQLIGVTFFLKGFLLSRTVLDNTSTCVNENCFKPSHFNKAVLIVIDALRFDFVIPNEGSKEMYHNQLPVLYDLTQSHKENSLLLKFIADPPTTTLQRLKGLTTGSLPTFIDAGSNFNGDVIDEDNWISQLYYNNKSVAFIGDDTWTALFNPFFNQKLSFPYDSLNVWDLHTVDNGVIEHIFPLLENNNKKDWDVMIAHLLGVDHAGHRYGPKHFSMAAKLKQMNEFISNVISEIDNETLLLVMGDHGMDQTGNHGGESKDEVEAALFMYSKKPFFGRLEDSYYNISNAGKYHRSVNQIDLVPTLSLLLGLPIPYNNLGIPIQECFNNNIENLARANFETVTQIQNYRNSSSILAGDEEINNKYQELFEIYKKNSYDKTDFNVAALNYQALSLDRCKNLWARFDLLSISIGVSLLFVSLCLMLTYSKIIPSIVICQLNDQFFNVGVFSMFLGITITNSIFFVLRPETLNFAWSSLLGVGFGIIIGILVPLMDRYSIPWLLAQIRENVLDGGWSYLSFAFLLIHCLIFASNSFVIWEDKIVSFLLSTFGFISLIRNLQKKYSANDTSSNLSKILGIYHSLMFIILQRLSSTITLCREEQHPYCRSNFEITWWSVLLLYITSYLLPECLKAFYNITSSYQTAAQMWISKGLKYSMVCVAVYWTLELIEHDDKFSSLSFINLEVLKSIKLTISRTILGISLIAANISWSFGPICIKLEINDNNNSKEKSAVSNKGKEAYIVGYGNVYGSSYFLLIVNFLVAVLMATKPLGELSLFLLVNQILSLLELADILQLKNHSIITVVLSLLAYSNFFSTGHQATLQSIQWEIGFLATETIMFPFNQIPIILNTFGGFIICSLTAGLLSVYKRSPSSKPITLISKIAENLIFFIMINLFLAFGSTLMTTFFRRHLMVWKIFAPRCFFSCMVLIVINAITIITIVSTGFVVKKFFYITN</sequence>
<feature type="transmembrane region" description="Helical" evidence="13">
    <location>
        <begin position="578"/>
        <end position="595"/>
    </location>
</feature>
<keyword evidence="5" id="KW-0808">Transferase</keyword>
<evidence type="ECO:0000256" key="4">
    <source>
        <dbReference type="ARBA" id="ARBA00022502"/>
    </source>
</evidence>
<keyword evidence="15" id="KW-1185">Reference proteome</keyword>
<organism evidence="14 15">
    <name type="scientific">Pachysolen tannophilus NRRL Y-2460</name>
    <dbReference type="NCBI Taxonomy" id="669874"/>
    <lineage>
        <taxon>Eukaryota</taxon>
        <taxon>Fungi</taxon>
        <taxon>Dikarya</taxon>
        <taxon>Ascomycota</taxon>
        <taxon>Saccharomycotina</taxon>
        <taxon>Pichiomycetes</taxon>
        <taxon>Pachysolenaceae</taxon>
        <taxon>Pachysolen</taxon>
    </lineage>
</organism>
<proteinExistence type="inferred from homology"/>
<name>A0A1E4U039_PACTA</name>
<dbReference type="SUPFAM" id="SSF53649">
    <property type="entry name" value="Alkaline phosphatase-like"/>
    <property type="match status" value="1"/>
</dbReference>
<reference evidence="15" key="1">
    <citation type="submission" date="2016-05" db="EMBL/GenBank/DDBJ databases">
        <title>Comparative genomics of biotechnologically important yeasts.</title>
        <authorList>
            <consortium name="DOE Joint Genome Institute"/>
            <person name="Riley R."/>
            <person name="Haridas S."/>
            <person name="Wolfe K.H."/>
            <person name="Lopes M.R."/>
            <person name="Hittinger C.T."/>
            <person name="Goker M."/>
            <person name="Salamov A."/>
            <person name="Wisecaver J."/>
            <person name="Long T.M."/>
            <person name="Aerts A.L."/>
            <person name="Barry K."/>
            <person name="Choi C."/>
            <person name="Clum A."/>
            <person name="Coughlan A.Y."/>
            <person name="Deshpande S."/>
            <person name="Douglass A.P."/>
            <person name="Hanson S.J."/>
            <person name="Klenk H.-P."/>
            <person name="Labutti K."/>
            <person name="Lapidus A."/>
            <person name="Lindquist E."/>
            <person name="Lipzen A."/>
            <person name="Meier-Kolthoff J.P."/>
            <person name="Ohm R.A."/>
            <person name="Otillar R.P."/>
            <person name="Pangilinan J."/>
            <person name="Peng Y."/>
            <person name="Rokas A."/>
            <person name="Rosa C.A."/>
            <person name="Scheuner C."/>
            <person name="Sibirny A.A."/>
            <person name="Slot J.C."/>
            <person name="Stielow J.B."/>
            <person name="Sun H."/>
            <person name="Kurtzman C.P."/>
            <person name="Blackwell M."/>
            <person name="Grigoriev I.V."/>
            <person name="Jeffries T.W."/>
        </authorList>
    </citation>
    <scope>NUCLEOTIDE SEQUENCE [LARGE SCALE GENOMIC DNA]</scope>
    <source>
        <strain evidence="15">NRRL Y-2460</strain>
    </source>
</reference>
<dbReference type="GO" id="GO:0005789">
    <property type="term" value="C:endoplasmic reticulum membrane"/>
    <property type="evidence" value="ECO:0007669"/>
    <property type="project" value="UniProtKB-SubCell"/>
</dbReference>
<dbReference type="PANTHER" id="PTHR23071">
    <property type="entry name" value="PHOSPHATIDYLINOSITOL GLYCAN"/>
    <property type="match status" value="1"/>
</dbReference>
<comment type="pathway">
    <text evidence="2">Glycolipid biosynthesis; glycosylphosphatidylinositol-anchor biosynthesis.</text>
</comment>
<keyword evidence="4" id="KW-0337">GPI-anchor biosynthesis</keyword>
<dbReference type="CDD" id="cd16023">
    <property type="entry name" value="GPI_EPT_3"/>
    <property type="match status" value="1"/>
</dbReference>
<dbReference type="Gene3D" id="3.40.720.10">
    <property type="entry name" value="Alkaline Phosphatase, subunit A"/>
    <property type="match status" value="1"/>
</dbReference>
<keyword evidence="10" id="KW-0325">Glycoprotein</keyword>
<evidence type="ECO:0000256" key="11">
    <source>
        <dbReference type="ARBA" id="ARBA00079084"/>
    </source>
</evidence>
<evidence type="ECO:0000256" key="9">
    <source>
        <dbReference type="ARBA" id="ARBA00023136"/>
    </source>
</evidence>
<keyword evidence="6 13" id="KW-0812">Transmembrane</keyword>
<keyword evidence="9 13" id="KW-0472">Membrane</keyword>
<evidence type="ECO:0000256" key="3">
    <source>
        <dbReference type="ARBA" id="ARBA00008695"/>
    </source>
</evidence>
<keyword evidence="8 13" id="KW-1133">Transmembrane helix</keyword>
<evidence type="ECO:0000256" key="5">
    <source>
        <dbReference type="ARBA" id="ARBA00022679"/>
    </source>
</evidence>
<dbReference type="UniPathway" id="UPA00196"/>
<evidence type="ECO:0000256" key="7">
    <source>
        <dbReference type="ARBA" id="ARBA00022824"/>
    </source>
</evidence>
<dbReference type="PANTHER" id="PTHR23071:SF1">
    <property type="entry name" value="GPI ETHANOLAMINE PHOSPHATE TRANSFERASE 3"/>
    <property type="match status" value="1"/>
</dbReference>
<feature type="transmembrane region" description="Helical" evidence="13">
    <location>
        <begin position="880"/>
        <end position="900"/>
    </location>
</feature>
<dbReference type="InterPro" id="IPR002591">
    <property type="entry name" value="Phosphodiest/P_Trfase"/>
</dbReference>
<dbReference type="OrthoDB" id="272139at2759"/>
<feature type="transmembrane region" description="Helical" evidence="13">
    <location>
        <begin position="774"/>
        <end position="802"/>
    </location>
</feature>
<evidence type="ECO:0000256" key="1">
    <source>
        <dbReference type="ARBA" id="ARBA00004477"/>
    </source>
</evidence>
<dbReference type="AlphaFoldDB" id="A0A1E4U039"/>
<dbReference type="FunFam" id="3.40.720.10:FF:000041">
    <property type="entry name" value="GPI ethanolamine phosphate transferase 3"/>
    <property type="match status" value="1"/>
</dbReference>
<feature type="transmembrane region" description="Helical" evidence="13">
    <location>
        <begin position="444"/>
        <end position="468"/>
    </location>
</feature>
<keyword evidence="7" id="KW-0256">Endoplasmic reticulum</keyword>
<feature type="transmembrane region" description="Helical" evidence="13">
    <location>
        <begin position="30"/>
        <end position="50"/>
    </location>
</feature>
<evidence type="ECO:0000256" key="12">
    <source>
        <dbReference type="ARBA" id="ARBA00093602"/>
    </source>
</evidence>
<dbReference type="GO" id="GO:0006506">
    <property type="term" value="P:GPI anchor biosynthetic process"/>
    <property type="evidence" value="ECO:0007669"/>
    <property type="project" value="UniProtKB-UniPathway"/>
</dbReference>
<accession>A0A1E4U039</accession>
<evidence type="ECO:0000313" key="15">
    <source>
        <dbReference type="Proteomes" id="UP000094236"/>
    </source>
</evidence>
<dbReference type="InterPro" id="IPR039524">
    <property type="entry name" value="PIGO/GPI13"/>
</dbReference>
<dbReference type="EMBL" id="KV454012">
    <property type="protein sequence ID" value="ODV97360.1"/>
    <property type="molecule type" value="Genomic_DNA"/>
</dbReference>
<feature type="transmembrane region" description="Helical" evidence="13">
    <location>
        <begin position="480"/>
        <end position="502"/>
    </location>
</feature>
<comment type="similarity">
    <text evidence="3">Belongs to the PIGG/PIGN/PIGO family. PIGO subfamily.</text>
</comment>
<feature type="transmembrane region" description="Helical" evidence="13">
    <location>
        <begin position="508"/>
        <end position="530"/>
    </location>
</feature>
<evidence type="ECO:0000313" key="14">
    <source>
        <dbReference type="EMBL" id="ODV97360.1"/>
    </source>
</evidence>
<gene>
    <name evidence="14" type="ORF">PACTADRAFT_38885</name>
</gene>
<dbReference type="GO" id="GO:0051377">
    <property type="term" value="F:mannose-ethanolamine phosphotransferase activity"/>
    <property type="evidence" value="ECO:0007669"/>
    <property type="project" value="EnsemblFungi"/>
</dbReference>
<dbReference type="Pfam" id="PF01663">
    <property type="entry name" value="Phosphodiest"/>
    <property type="match status" value="1"/>
</dbReference>
<evidence type="ECO:0000256" key="2">
    <source>
        <dbReference type="ARBA" id="ARBA00004687"/>
    </source>
</evidence>
<protein>
    <recommendedName>
        <fullName evidence="12">GPI ethanolamine phosphate transferase 3, catalytic subunit</fullName>
    </recommendedName>
    <alternativeName>
        <fullName evidence="11">Phosphatidylinositol-glycan biosynthesis class O protein</fullName>
    </alternativeName>
</protein>
<evidence type="ECO:0000256" key="8">
    <source>
        <dbReference type="ARBA" id="ARBA00022989"/>
    </source>
</evidence>
<dbReference type="InterPro" id="IPR017850">
    <property type="entry name" value="Alkaline_phosphatase_core_sf"/>
</dbReference>
<evidence type="ECO:0000256" key="13">
    <source>
        <dbReference type="SAM" id="Phobius"/>
    </source>
</evidence>
<feature type="transmembrane region" description="Helical" evidence="13">
    <location>
        <begin position="551"/>
        <end position="572"/>
    </location>
</feature>